<comment type="caution">
    <text evidence="1">The sequence shown here is derived from an EMBL/GenBank/DDBJ whole genome shotgun (WGS) entry which is preliminary data.</text>
</comment>
<dbReference type="Proteomes" id="UP001138802">
    <property type="component" value="Unassembled WGS sequence"/>
</dbReference>
<keyword evidence="2" id="KW-1185">Reference proteome</keyword>
<name>A0A9X0WIA8_9GAMM</name>
<proteinExistence type="predicted"/>
<dbReference type="Gene3D" id="3.40.50.150">
    <property type="entry name" value="Vaccinia Virus protein VP39"/>
    <property type="match status" value="1"/>
</dbReference>
<dbReference type="SUPFAM" id="SSF53335">
    <property type="entry name" value="S-adenosyl-L-methionine-dependent methyltransferases"/>
    <property type="match status" value="1"/>
</dbReference>
<gene>
    <name evidence="1" type="ORF">CKO25_10505</name>
</gene>
<evidence type="ECO:0000313" key="1">
    <source>
        <dbReference type="EMBL" id="MBK1645075.1"/>
    </source>
</evidence>
<dbReference type="EMBL" id="NRSD01000009">
    <property type="protein sequence ID" value="MBK1645075.1"/>
    <property type="molecule type" value="Genomic_DNA"/>
</dbReference>
<accession>A0A9X0WIA8</accession>
<protein>
    <submittedName>
        <fullName evidence="1">Uncharacterized protein</fullName>
    </submittedName>
</protein>
<dbReference type="AlphaFoldDB" id="A0A9X0WIA8"/>
<reference evidence="1 2" key="1">
    <citation type="journal article" date="2020" name="Microorganisms">
        <title>Osmotic Adaptation and Compatible Solute Biosynthesis of Phototrophic Bacteria as Revealed from Genome Analyses.</title>
        <authorList>
            <person name="Imhoff J.F."/>
            <person name="Rahn T."/>
            <person name="Kunzel S."/>
            <person name="Keller A."/>
            <person name="Neulinger S.C."/>
        </authorList>
    </citation>
    <scope>NUCLEOTIDE SEQUENCE [LARGE SCALE GENOMIC DNA]</scope>
    <source>
        <strain evidence="1 2">DSM 21303</strain>
    </source>
</reference>
<dbReference type="InterPro" id="IPR029063">
    <property type="entry name" value="SAM-dependent_MTases_sf"/>
</dbReference>
<sequence>MADSPLVRLFQDPSRFDPSRDGQIPWRRDPLTIGARALYMTARMTFSRHPTDVVVWLRSMIQRRTPLAMALPWLTFDAIRAVEQYLRPGSRVFEYGSGHSTLYWAQRGAQVYSVEGDSGWFELALERLAGFDQVAVRFEREQQGYVHCIDEVPEDFDLVLIDGNYRLACIEAAVPRILPGGLLVVDNTDWHWFNDVDRLIPAGWNKQVFGGCAPFIGYPSQTTIWVKPAA</sequence>
<dbReference type="RefSeq" id="WP_200387882.1">
    <property type="nucleotide sequence ID" value="NZ_NRSD01000009.1"/>
</dbReference>
<evidence type="ECO:0000313" key="2">
    <source>
        <dbReference type="Proteomes" id="UP001138802"/>
    </source>
</evidence>
<organism evidence="1 2">
    <name type="scientific">Thiocapsa imhoffii</name>
    <dbReference type="NCBI Taxonomy" id="382777"/>
    <lineage>
        <taxon>Bacteria</taxon>
        <taxon>Pseudomonadati</taxon>
        <taxon>Pseudomonadota</taxon>
        <taxon>Gammaproteobacteria</taxon>
        <taxon>Chromatiales</taxon>
        <taxon>Chromatiaceae</taxon>
        <taxon>Thiocapsa</taxon>
    </lineage>
</organism>